<proteinExistence type="predicted"/>
<accession>S6AEB2</accession>
<evidence type="ECO:0000259" key="1">
    <source>
        <dbReference type="SMART" id="SM00479"/>
    </source>
</evidence>
<dbReference type="SUPFAM" id="SSF53098">
    <property type="entry name" value="Ribonuclease H-like"/>
    <property type="match status" value="1"/>
</dbReference>
<dbReference type="Proteomes" id="UP000015559">
    <property type="component" value="Chromosome"/>
</dbReference>
<dbReference type="GO" id="GO:0045004">
    <property type="term" value="P:DNA replication proofreading"/>
    <property type="evidence" value="ECO:0007669"/>
    <property type="project" value="TreeGrafter"/>
</dbReference>
<dbReference type="HOGENOM" id="CLU_047806_7_3_4"/>
<dbReference type="KEGG" id="sdr:SCD_n00242"/>
<dbReference type="InterPro" id="IPR013520">
    <property type="entry name" value="Ribonucl_H"/>
</dbReference>
<keyword evidence="3" id="KW-1185">Reference proteome</keyword>
<dbReference type="STRING" id="1163617.SCD_n00242"/>
<evidence type="ECO:0000313" key="2">
    <source>
        <dbReference type="EMBL" id="BAN34091.1"/>
    </source>
</evidence>
<organism evidence="2 3">
    <name type="scientific">Sulfuricella denitrificans (strain DSM 22764 / NBRC 105220 / skB26)</name>
    <dbReference type="NCBI Taxonomy" id="1163617"/>
    <lineage>
        <taxon>Bacteria</taxon>
        <taxon>Pseudomonadati</taxon>
        <taxon>Pseudomonadota</taxon>
        <taxon>Betaproteobacteria</taxon>
        <taxon>Nitrosomonadales</taxon>
        <taxon>Sulfuricellaceae</taxon>
        <taxon>Sulfuricella</taxon>
    </lineage>
</organism>
<reference evidence="2 3" key="1">
    <citation type="journal article" date="2012" name="Appl. Environ. Microbiol.">
        <title>Draft genome sequence of a psychrotolerant sulfur-oxidizing bacterium, Sulfuricella denitrificans skB26, and proteomic insights into cold adaptation.</title>
        <authorList>
            <person name="Watanabe T."/>
            <person name="Kojima H."/>
            <person name="Fukui M."/>
        </authorList>
    </citation>
    <scope>NUCLEOTIDE SEQUENCE [LARGE SCALE GENOMIC DNA]</scope>
    <source>
        <strain evidence="3">skB26</strain>
    </source>
</reference>
<dbReference type="CDD" id="cd06127">
    <property type="entry name" value="DEDDh"/>
    <property type="match status" value="1"/>
</dbReference>
<dbReference type="SMART" id="SM00479">
    <property type="entry name" value="EXOIII"/>
    <property type="match status" value="1"/>
</dbReference>
<protein>
    <submittedName>
        <fullName evidence="2">DNA polymerase III</fullName>
    </submittedName>
</protein>
<dbReference type="AlphaFoldDB" id="S6AEB2"/>
<feature type="domain" description="Exonuclease" evidence="1">
    <location>
        <begin position="1"/>
        <end position="127"/>
    </location>
</feature>
<sequence>MRPSEPITWQAERVHGISNRDVRGKQTLSEVSGDLELELGAEMIIGHHVGVDYRVLQLSLPKWKPSATLDTLKLARTVVPGLESYSLSALVEEFNLENVLEGRPHRAAYDALAAAHVFVILAKRFDGNGDLTLDAILDICGSNNAEHRAENRQGSLF</sequence>
<evidence type="ECO:0000313" key="3">
    <source>
        <dbReference type="Proteomes" id="UP000015559"/>
    </source>
</evidence>
<dbReference type="Gene3D" id="3.30.420.10">
    <property type="entry name" value="Ribonuclease H-like superfamily/Ribonuclease H"/>
    <property type="match status" value="1"/>
</dbReference>
<dbReference type="GO" id="GO:0005829">
    <property type="term" value="C:cytosol"/>
    <property type="evidence" value="ECO:0007669"/>
    <property type="project" value="TreeGrafter"/>
</dbReference>
<dbReference type="GO" id="GO:0008408">
    <property type="term" value="F:3'-5' exonuclease activity"/>
    <property type="evidence" value="ECO:0007669"/>
    <property type="project" value="TreeGrafter"/>
</dbReference>
<dbReference type="Pfam" id="PF00929">
    <property type="entry name" value="RNase_T"/>
    <property type="match status" value="1"/>
</dbReference>
<dbReference type="GO" id="GO:0003676">
    <property type="term" value="F:nucleic acid binding"/>
    <property type="evidence" value="ECO:0007669"/>
    <property type="project" value="InterPro"/>
</dbReference>
<gene>
    <name evidence="2" type="ORF">SCD_n00242</name>
</gene>
<dbReference type="PANTHER" id="PTHR30231">
    <property type="entry name" value="DNA POLYMERASE III SUBUNIT EPSILON"/>
    <property type="match status" value="1"/>
</dbReference>
<dbReference type="EMBL" id="AP013066">
    <property type="protein sequence ID" value="BAN34091.1"/>
    <property type="molecule type" value="Genomic_DNA"/>
</dbReference>
<dbReference type="InterPro" id="IPR036397">
    <property type="entry name" value="RNaseH_sf"/>
</dbReference>
<dbReference type="InterPro" id="IPR012337">
    <property type="entry name" value="RNaseH-like_sf"/>
</dbReference>
<dbReference type="PANTHER" id="PTHR30231:SF41">
    <property type="entry name" value="DNA POLYMERASE III SUBUNIT EPSILON"/>
    <property type="match status" value="1"/>
</dbReference>
<dbReference type="eggNOG" id="COG0847">
    <property type="taxonomic scope" value="Bacteria"/>
</dbReference>
<name>S6AEB2_SULDS</name>